<dbReference type="InterPro" id="IPR039537">
    <property type="entry name" value="Retrotran_Ty1/copia-like"/>
</dbReference>
<sequence>MTKRPFPSKGNRANNKLELIHSDLCGPMNIQARGGFEYFVTFTDDYSKYGYIYLLRRKSECFEKFKEFKIETEKRHDKHIQTLRSDRGGEYLSAEFIKYLSESGITSQYSAPGTPQQNGVAERRNRTLLEMVRSMLSYSDLPFSFWGYALETANYILNLVPSKSVPLTPSELWNGRKPSLRHIRVWGCPAHVLKGKTNKLESRTEVCIFIGYPKGTKGGLFYCPKDQKVIVSTNAKFLEQDYLMNHVPRSKLVLQELSKRITSNESTEQIPYTVVDIPLRPRSGRNVQRQEIAPEAAQEVALEQTQDISLPQSSGSNVQQPEAVEEDVQDIQDLVQEVAHPVVAIRRSGRVIRKPERFTLLGESYDRIPEELNNEPLNYAEAIHDKDAEMWIVAMKSEMESMYSNQVWDLVEHPADVKPIGCKWIFKKKRGVDGKVKTFKARLVAKGFTQKEGIDYEETFSPVAMLKSIRILLSIAAHYNYEIWQMDVKTAFLNGSLDECIYMAQPEGFIESGNEHMLCKLKRSIYGLKQASRAWNICFDKSIKTFGFDQFENESCIYKKGEGNRVAILILYVDDILLIGNNVSMLNSVKEWLSSRFDMKDLGEAAHILGIKLMRDRKQRILGLSQALYIDTILARFNMQNSKKGFLPFRHGITLSKDQSPKTTDEIERMKAVPYASAVGSLMYAMLCTRPDICFAVGMVSRFQSNPGQEHWTAVKHIIKYLKRTRDYMLVFHPGNLVPIGYTDLDFQSDRDSRKSTSGYVFTLGGGAVIWRSIKQSCVADSTMEAEYVAASEAAKEAVWLGNFLKELGVVPSVEAPITLYCDNSGAVANSKEPRSHKRSKHIERKYHLIRDITQRGDVRVLKIESKNNLADPFTKGLPQKAFDKHVEEMGVKIVNAWL</sequence>
<dbReference type="InterPro" id="IPR043502">
    <property type="entry name" value="DNA/RNA_pol_sf"/>
</dbReference>
<proteinExistence type="predicted"/>
<keyword evidence="2" id="KW-0378">Hydrolase</keyword>
<gene>
    <name evidence="4" type="ORF">KY290_005926</name>
</gene>
<dbReference type="InterPro" id="IPR057670">
    <property type="entry name" value="SH3_retrovirus"/>
</dbReference>
<reference evidence="4 5" key="1">
    <citation type="journal article" date="2021" name="bioRxiv">
        <title>Chromosome-scale and haplotype-resolved genome assembly of a tetraploid potato cultivar.</title>
        <authorList>
            <person name="Sun H."/>
            <person name="Jiao W.-B."/>
            <person name="Krause K."/>
            <person name="Campoy J.A."/>
            <person name="Goel M."/>
            <person name="Folz-Donahue K."/>
            <person name="Kukat C."/>
            <person name="Huettel B."/>
            <person name="Schneeberger K."/>
        </authorList>
    </citation>
    <scope>NUCLEOTIDE SEQUENCE [LARGE SCALE GENOMIC DNA]</scope>
    <source>
        <strain evidence="4">SolTubOtavaFocal</strain>
        <tissue evidence="4">Leaves</tissue>
    </source>
</reference>
<dbReference type="PROSITE" id="PS50994">
    <property type="entry name" value="INTEGRASE"/>
    <property type="match status" value="1"/>
</dbReference>
<feature type="domain" description="Integrase catalytic" evidence="3">
    <location>
        <begin position="1"/>
        <end position="177"/>
    </location>
</feature>
<dbReference type="CDD" id="cd09272">
    <property type="entry name" value="RNase_HI_RT_Ty1"/>
    <property type="match status" value="1"/>
</dbReference>
<name>A0ABQ7WFJ7_SOLTU</name>
<comment type="caution">
    <text evidence="4">The sequence shown here is derived from an EMBL/GenBank/DDBJ whole genome shotgun (WGS) entry which is preliminary data.</text>
</comment>
<dbReference type="EMBL" id="JAIVGD010000002">
    <property type="protein sequence ID" value="KAH0779499.1"/>
    <property type="molecule type" value="Genomic_DNA"/>
</dbReference>
<dbReference type="PANTHER" id="PTHR42648">
    <property type="entry name" value="TRANSPOSASE, PUTATIVE-RELATED"/>
    <property type="match status" value="1"/>
</dbReference>
<accession>A0ABQ7WFJ7</accession>
<evidence type="ECO:0000313" key="4">
    <source>
        <dbReference type="EMBL" id="KAH0779499.1"/>
    </source>
</evidence>
<keyword evidence="5" id="KW-1185">Reference proteome</keyword>
<dbReference type="Proteomes" id="UP000826656">
    <property type="component" value="Unassembled WGS sequence"/>
</dbReference>
<dbReference type="Pfam" id="PF07727">
    <property type="entry name" value="RVT_2"/>
    <property type="match status" value="1"/>
</dbReference>
<evidence type="ECO:0000256" key="2">
    <source>
        <dbReference type="ARBA" id="ARBA00022801"/>
    </source>
</evidence>
<dbReference type="Pfam" id="PF25597">
    <property type="entry name" value="SH3_retrovirus"/>
    <property type="match status" value="1"/>
</dbReference>
<keyword evidence="1" id="KW-0479">Metal-binding</keyword>
<protein>
    <recommendedName>
        <fullName evidence="3">Integrase catalytic domain-containing protein</fullName>
    </recommendedName>
</protein>
<dbReference type="SUPFAM" id="SSF56672">
    <property type="entry name" value="DNA/RNA polymerases"/>
    <property type="match status" value="1"/>
</dbReference>
<evidence type="ECO:0000313" key="5">
    <source>
        <dbReference type="Proteomes" id="UP000826656"/>
    </source>
</evidence>
<dbReference type="InterPro" id="IPR001584">
    <property type="entry name" value="Integrase_cat-core"/>
</dbReference>
<dbReference type="Gene3D" id="3.30.420.10">
    <property type="entry name" value="Ribonuclease H-like superfamily/Ribonuclease H"/>
    <property type="match status" value="1"/>
</dbReference>
<dbReference type="InterPro" id="IPR036397">
    <property type="entry name" value="RNaseH_sf"/>
</dbReference>
<evidence type="ECO:0000259" key="3">
    <source>
        <dbReference type="PROSITE" id="PS50994"/>
    </source>
</evidence>
<evidence type="ECO:0000256" key="1">
    <source>
        <dbReference type="ARBA" id="ARBA00022723"/>
    </source>
</evidence>
<dbReference type="PANTHER" id="PTHR42648:SF27">
    <property type="entry name" value="RNA-DIRECTED DNA POLYMERASE"/>
    <property type="match status" value="1"/>
</dbReference>
<dbReference type="InterPro" id="IPR012337">
    <property type="entry name" value="RNaseH-like_sf"/>
</dbReference>
<dbReference type="Pfam" id="PF00665">
    <property type="entry name" value="rve"/>
    <property type="match status" value="1"/>
</dbReference>
<organism evidence="4 5">
    <name type="scientific">Solanum tuberosum</name>
    <name type="common">Potato</name>
    <dbReference type="NCBI Taxonomy" id="4113"/>
    <lineage>
        <taxon>Eukaryota</taxon>
        <taxon>Viridiplantae</taxon>
        <taxon>Streptophyta</taxon>
        <taxon>Embryophyta</taxon>
        <taxon>Tracheophyta</taxon>
        <taxon>Spermatophyta</taxon>
        <taxon>Magnoliopsida</taxon>
        <taxon>eudicotyledons</taxon>
        <taxon>Gunneridae</taxon>
        <taxon>Pentapetalae</taxon>
        <taxon>asterids</taxon>
        <taxon>lamiids</taxon>
        <taxon>Solanales</taxon>
        <taxon>Solanaceae</taxon>
        <taxon>Solanoideae</taxon>
        <taxon>Solaneae</taxon>
        <taxon>Solanum</taxon>
    </lineage>
</organism>
<dbReference type="InterPro" id="IPR013103">
    <property type="entry name" value="RVT_2"/>
</dbReference>
<dbReference type="SUPFAM" id="SSF53098">
    <property type="entry name" value="Ribonuclease H-like"/>
    <property type="match status" value="1"/>
</dbReference>